<dbReference type="Gene3D" id="2.170.130.10">
    <property type="entry name" value="TonB-dependent receptor, plug domain"/>
    <property type="match status" value="1"/>
</dbReference>
<dbReference type="AlphaFoldDB" id="A0A927FE81"/>
<dbReference type="Proteomes" id="UP000622317">
    <property type="component" value="Unassembled WGS sequence"/>
</dbReference>
<keyword evidence="4 10" id="KW-1134">Transmembrane beta strand</keyword>
<comment type="subcellular location">
    <subcellularLocation>
        <location evidence="1 10">Cell outer membrane</location>
        <topology evidence="1 10">Multi-pass membrane protein</topology>
    </subcellularLocation>
</comment>
<dbReference type="InterPro" id="IPR036942">
    <property type="entry name" value="Beta-barrel_TonB_sf"/>
</dbReference>
<organism evidence="16 17">
    <name type="scientific">Pelagicoccus enzymogenes</name>
    <dbReference type="NCBI Taxonomy" id="2773457"/>
    <lineage>
        <taxon>Bacteria</taxon>
        <taxon>Pseudomonadati</taxon>
        <taxon>Verrucomicrobiota</taxon>
        <taxon>Opitutia</taxon>
        <taxon>Puniceicoccales</taxon>
        <taxon>Pelagicoccaceae</taxon>
        <taxon>Pelagicoccus</taxon>
    </lineage>
</organism>
<evidence type="ECO:0000256" key="10">
    <source>
        <dbReference type="PROSITE-ProRule" id="PRU01360"/>
    </source>
</evidence>
<gene>
    <name evidence="16" type="ORF">IEN85_19890</name>
</gene>
<dbReference type="Gene3D" id="2.40.170.20">
    <property type="entry name" value="TonB-dependent receptor, beta-barrel domain"/>
    <property type="match status" value="1"/>
</dbReference>
<dbReference type="PANTHER" id="PTHR30069:SF41">
    <property type="entry name" value="HEME_HEMOPEXIN UTILIZATION PROTEIN C"/>
    <property type="match status" value="1"/>
</dbReference>
<feature type="domain" description="TonB-dependent receptor plug" evidence="15">
    <location>
        <begin position="50"/>
        <end position="152"/>
    </location>
</feature>
<protein>
    <submittedName>
        <fullName evidence="16">TonB-dependent receptor</fullName>
    </submittedName>
</protein>
<comment type="similarity">
    <text evidence="2 10 11">Belongs to the TonB-dependent receptor family.</text>
</comment>
<dbReference type="InterPro" id="IPR039426">
    <property type="entry name" value="TonB-dep_rcpt-like"/>
</dbReference>
<dbReference type="Pfam" id="PF07715">
    <property type="entry name" value="Plug"/>
    <property type="match status" value="1"/>
</dbReference>
<dbReference type="GO" id="GO:0044718">
    <property type="term" value="P:siderophore transmembrane transport"/>
    <property type="evidence" value="ECO:0007669"/>
    <property type="project" value="TreeGrafter"/>
</dbReference>
<evidence type="ECO:0000256" key="11">
    <source>
        <dbReference type="RuleBase" id="RU003357"/>
    </source>
</evidence>
<keyword evidence="17" id="KW-1185">Reference proteome</keyword>
<dbReference type="NCBIfam" id="TIGR01785">
    <property type="entry name" value="TonB-hemin"/>
    <property type="match status" value="1"/>
</dbReference>
<keyword evidence="9 10" id="KW-0998">Cell outer membrane</keyword>
<evidence type="ECO:0000259" key="15">
    <source>
        <dbReference type="Pfam" id="PF07715"/>
    </source>
</evidence>
<evidence type="ECO:0000256" key="6">
    <source>
        <dbReference type="ARBA" id="ARBA00022729"/>
    </source>
</evidence>
<dbReference type="Pfam" id="PF00593">
    <property type="entry name" value="TonB_dep_Rec_b-barrel"/>
    <property type="match status" value="1"/>
</dbReference>
<evidence type="ECO:0000256" key="4">
    <source>
        <dbReference type="ARBA" id="ARBA00022452"/>
    </source>
</evidence>
<feature type="compositionally biased region" description="Polar residues" evidence="12">
    <location>
        <begin position="463"/>
        <end position="479"/>
    </location>
</feature>
<accession>A0A927FE81</accession>
<keyword evidence="16" id="KW-0675">Receptor</keyword>
<evidence type="ECO:0000256" key="7">
    <source>
        <dbReference type="ARBA" id="ARBA00023077"/>
    </source>
</evidence>
<evidence type="ECO:0000256" key="5">
    <source>
        <dbReference type="ARBA" id="ARBA00022692"/>
    </source>
</evidence>
<reference evidence="16" key="1">
    <citation type="submission" date="2020-09" db="EMBL/GenBank/DDBJ databases">
        <title>Pelagicoccus enzymogenes sp. nov. with an EPS production, isolated from marine sediment.</title>
        <authorList>
            <person name="Feng X."/>
        </authorList>
    </citation>
    <scope>NUCLEOTIDE SEQUENCE</scope>
    <source>
        <strain evidence="16">NFK12</strain>
    </source>
</reference>
<dbReference type="PROSITE" id="PS52016">
    <property type="entry name" value="TONB_DEPENDENT_REC_3"/>
    <property type="match status" value="1"/>
</dbReference>
<evidence type="ECO:0000256" key="13">
    <source>
        <dbReference type="SAM" id="SignalP"/>
    </source>
</evidence>
<dbReference type="InterPro" id="IPR012910">
    <property type="entry name" value="Plug_dom"/>
</dbReference>
<evidence type="ECO:0000313" key="16">
    <source>
        <dbReference type="EMBL" id="MBD5781773.1"/>
    </source>
</evidence>
<dbReference type="PROSITE" id="PS01156">
    <property type="entry name" value="TONB_DEPENDENT_REC_2"/>
    <property type="match status" value="1"/>
</dbReference>
<evidence type="ECO:0000313" key="17">
    <source>
        <dbReference type="Proteomes" id="UP000622317"/>
    </source>
</evidence>
<evidence type="ECO:0000256" key="12">
    <source>
        <dbReference type="SAM" id="MobiDB-lite"/>
    </source>
</evidence>
<dbReference type="GO" id="GO:0015232">
    <property type="term" value="F:heme transmembrane transporter activity"/>
    <property type="evidence" value="ECO:0007669"/>
    <property type="project" value="InterPro"/>
</dbReference>
<dbReference type="RefSeq" id="WP_191618854.1">
    <property type="nucleotide sequence ID" value="NZ_JACYFG010000051.1"/>
</dbReference>
<feature type="region of interest" description="Disordered" evidence="12">
    <location>
        <begin position="463"/>
        <end position="486"/>
    </location>
</feature>
<keyword evidence="5 10" id="KW-0812">Transmembrane</keyword>
<feature type="chain" id="PRO_5038078390" evidence="13">
    <location>
        <begin position="25"/>
        <end position="685"/>
    </location>
</feature>
<dbReference type="SUPFAM" id="SSF56935">
    <property type="entry name" value="Porins"/>
    <property type="match status" value="1"/>
</dbReference>
<feature type="signal peptide" evidence="13">
    <location>
        <begin position="1"/>
        <end position="24"/>
    </location>
</feature>
<dbReference type="CDD" id="cd01347">
    <property type="entry name" value="ligand_gated_channel"/>
    <property type="match status" value="1"/>
</dbReference>
<dbReference type="InterPro" id="IPR010917">
    <property type="entry name" value="TonB_rcpt_CS"/>
</dbReference>
<evidence type="ECO:0000259" key="14">
    <source>
        <dbReference type="Pfam" id="PF00593"/>
    </source>
</evidence>
<dbReference type="GO" id="GO:0009279">
    <property type="term" value="C:cell outer membrane"/>
    <property type="evidence" value="ECO:0007669"/>
    <property type="project" value="UniProtKB-SubCell"/>
</dbReference>
<dbReference type="InterPro" id="IPR011276">
    <property type="entry name" value="TonB_haem/Hb_rcpt"/>
</dbReference>
<evidence type="ECO:0000256" key="8">
    <source>
        <dbReference type="ARBA" id="ARBA00023136"/>
    </source>
</evidence>
<evidence type="ECO:0000256" key="1">
    <source>
        <dbReference type="ARBA" id="ARBA00004571"/>
    </source>
</evidence>
<keyword evidence="6 13" id="KW-0732">Signal</keyword>
<evidence type="ECO:0000256" key="3">
    <source>
        <dbReference type="ARBA" id="ARBA00022448"/>
    </source>
</evidence>
<dbReference type="GO" id="GO:0015344">
    <property type="term" value="F:siderophore uptake transmembrane transporter activity"/>
    <property type="evidence" value="ECO:0007669"/>
    <property type="project" value="TreeGrafter"/>
</dbReference>
<dbReference type="PANTHER" id="PTHR30069">
    <property type="entry name" value="TONB-DEPENDENT OUTER MEMBRANE RECEPTOR"/>
    <property type="match status" value="1"/>
</dbReference>
<evidence type="ECO:0000256" key="9">
    <source>
        <dbReference type="ARBA" id="ARBA00023237"/>
    </source>
</evidence>
<keyword evidence="3 10" id="KW-0813">Transport</keyword>
<evidence type="ECO:0000256" key="2">
    <source>
        <dbReference type="ARBA" id="ARBA00009810"/>
    </source>
</evidence>
<name>A0A927FE81_9BACT</name>
<keyword evidence="7 11" id="KW-0798">TonB box</keyword>
<proteinExistence type="inferred from homology"/>
<sequence>MSYRSYIKQTSFAAALLLAPLAFSQENDVVELDPYQVVADQNPGLADTDALTHLDQELIQSQQGTTAVDLFNYTAGVTGLNEGGRQAFRINVRGLEGSGRVAIDVDGALQNQIDHNHGSATTRVMVDGALLKSASVIRGPASSKKGGGSLAGSVSFRTIDPSDLLRGRATGGLLSGGYEQNGDGKHGTIASAIQANEKWSFLAALSAREFGNYENGEGEEVLASGSKSNSLLLKSEFESNDQQSLKLSFQNNEAEYEGSGAYARGQLRYGNTSAEDVSTKTLTANYSATSDAIEWLDLNANAYHTTNERMEERLDTGALTFHDIETYGFSLHNSSRLQPGQVSHNLNYGFDLFHDDLVSLEGEESLNSEASRDPGGTRQQAGLFLNTSHIVNPSLSLFSGLRYDDFEMSDNSGVELSGGNLSGRFGVEYSPFSRRDKLKDLTLFSSYGTGFRIPTLREAFLSSEPSTRRGQLSPGTKPNPNLDPETSETWELGIQRLVRGLFTNEDMLRARIAYYQQDILDLIGSVATDDPEYNTLSNVGSDSLEGIEFELRYSTPRYFLGATYDKRDREKVGTGLPGDPIQNQPWSAFLFAGLRLAENKLTIGAETKFSGAFEQDMTDQTNPTVVERMVRDSYQLVNLFASYQLNETTKVSARVDNLADKSYQVYQTLDTAMGRNAKIAFEYKF</sequence>
<dbReference type="EMBL" id="JACYFG010000051">
    <property type="protein sequence ID" value="MBD5781773.1"/>
    <property type="molecule type" value="Genomic_DNA"/>
</dbReference>
<feature type="domain" description="TonB-dependent receptor-like beta-barrel" evidence="14">
    <location>
        <begin position="251"/>
        <end position="658"/>
    </location>
</feature>
<comment type="caution">
    <text evidence="16">The sequence shown here is derived from an EMBL/GenBank/DDBJ whole genome shotgun (WGS) entry which is preliminary data.</text>
</comment>
<dbReference type="InterPro" id="IPR000531">
    <property type="entry name" value="Beta-barrel_TonB"/>
</dbReference>
<dbReference type="InterPro" id="IPR037066">
    <property type="entry name" value="Plug_dom_sf"/>
</dbReference>
<keyword evidence="8 10" id="KW-0472">Membrane</keyword>